<protein>
    <submittedName>
        <fullName evidence="1">Uncharacterized protein</fullName>
    </submittedName>
</protein>
<organism evidence="1 2">
    <name type="scientific">Campylobacter ureolyticus ACS-301-V-Sch3b</name>
    <dbReference type="NCBI Taxonomy" id="883165"/>
    <lineage>
        <taxon>Bacteria</taxon>
        <taxon>Pseudomonadati</taxon>
        <taxon>Campylobacterota</taxon>
        <taxon>Epsilonproteobacteria</taxon>
        <taxon>Campylobacterales</taxon>
        <taxon>Campylobacteraceae</taxon>
        <taxon>Campylobacter</taxon>
    </lineage>
</organism>
<accession>S3XB89</accession>
<evidence type="ECO:0000313" key="1">
    <source>
        <dbReference type="EMBL" id="EPH08079.1"/>
    </source>
</evidence>
<name>S3XB89_9BACT</name>
<dbReference type="HOGENOM" id="CLU_1097040_0_0_7"/>
<evidence type="ECO:0000313" key="2">
    <source>
        <dbReference type="Proteomes" id="UP000014539"/>
    </source>
</evidence>
<keyword evidence="2" id="KW-1185">Reference proteome</keyword>
<reference evidence="1 2" key="1">
    <citation type="submission" date="2013-06" db="EMBL/GenBank/DDBJ databases">
        <title>The Genome Sequence of Campylobacter ureolyticus ACS-301-V-SCH3B.</title>
        <authorList>
            <consortium name="The Broad Institute Genomics Platform"/>
            <person name="Earl A."/>
            <person name="Ward D."/>
            <person name="Feldgarden M."/>
            <person name="Gevers D."/>
            <person name="Saerens B."/>
            <person name="Vaneechoutte M."/>
            <person name="Walker B."/>
            <person name="Young S."/>
            <person name="Zeng Q."/>
            <person name="Gargeya S."/>
            <person name="Fitzgerald M."/>
            <person name="Haas B."/>
            <person name="Abouelleil A."/>
            <person name="Allen A.W."/>
            <person name="Alvarado L."/>
            <person name="Arachchi H.M."/>
            <person name="Berlin A.M."/>
            <person name="Chapman S.B."/>
            <person name="Gainer-Dewar J."/>
            <person name="Goldberg J."/>
            <person name="Griggs A."/>
            <person name="Gujja S."/>
            <person name="Hansen M."/>
            <person name="Howarth C."/>
            <person name="Imamovic A."/>
            <person name="Ireland A."/>
            <person name="Larimer J."/>
            <person name="McCowan C."/>
            <person name="Murphy C."/>
            <person name="Pearson M."/>
            <person name="Poon T.W."/>
            <person name="Priest M."/>
            <person name="Roberts A."/>
            <person name="Saif S."/>
            <person name="Shea T."/>
            <person name="Sisk P."/>
            <person name="Sykes S."/>
            <person name="Wortman J."/>
            <person name="Nusbaum C."/>
            <person name="Birren B."/>
        </authorList>
    </citation>
    <scope>NUCLEOTIDE SEQUENCE [LARGE SCALE GENOMIC DNA]</scope>
    <source>
        <strain evidence="1 2">ACS-301-V-Sch3b</strain>
    </source>
</reference>
<dbReference type="PATRIC" id="fig|883165.3.peg.1350"/>
<dbReference type="Proteomes" id="UP000014539">
    <property type="component" value="Unassembled WGS sequence"/>
</dbReference>
<sequence length="253" mass="30125">MAYNYEQKEQKDKETDKQVLDFFKEVKKNLSKRERVIFYEDIINSENIWIKEDEDTYIKAVEHDKFDDILNNALSEFRKMEIDIKNGNTENLNFSDFEPLTRFKKYEIGYLCVVSEFALFFIKITQIKNIIDDNSKSENLIRYEKYLEAMKLLTFAIGGVSNIVIETENLENKMQKSFMEFYESANNYFKKIGAFVEKENFDIKTNYNKNISDIISNFKNSVLESAKIYNVDIVNTIERNELANKIKKYFQIK</sequence>
<proteinExistence type="predicted"/>
<comment type="caution">
    <text evidence="1">The sequence shown here is derived from an EMBL/GenBank/DDBJ whole genome shotgun (WGS) entry which is preliminary data.</text>
</comment>
<dbReference type="EMBL" id="AGYD01000011">
    <property type="protein sequence ID" value="EPH08079.1"/>
    <property type="molecule type" value="Genomic_DNA"/>
</dbReference>
<dbReference type="RefSeq" id="WP_016647189.1">
    <property type="nucleotide sequence ID" value="NZ_KE340327.1"/>
</dbReference>
<dbReference type="AlphaFoldDB" id="S3XB89"/>
<gene>
    <name evidence="1" type="ORF">HMPREF9309_01334</name>
</gene>